<evidence type="ECO:0000256" key="1">
    <source>
        <dbReference type="SAM" id="MobiDB-lite"/>
    </source>
</evidence>
<dbReference type="InterPro" id="IPR025558">
    <property type="entry name" value="DUF4283"/>
</dbReference>
<keyword evidence="4" id="KW-1185">Reference proteome</keyword>
<protein>
    <recommendedName>
        <fullName evidence="2">DUF4283 domain-containing protein</fullName>
    </recommendedName>
</protein>
<feature type="domain" description="DUF4283" evidence="2">
    <location>
        <begin position="211"/>
        <end position="292"/>
    </location>
</feature>
<gene>
    <name evidence="3" type="ORF">ANE_LOCUS4628</name>
</gene>
<dbReference type="Pfam" id="PF14111">
    <property type="entry name" value="DUF4283"/>
    <property type="match status" value="1"/>
</dbReference>
<dbReference type="InterPro" id="IPR040256">
    <property type="entry name" value="At4g02000-like"/>
</dbReference>
<accession>A0A565AYP1</accession>
<dbReference type="PANTHER" id="PTHR31286:SF178">
    <property type="entry name" value="DUF4283 DOMAIN-CONTAINING PROTEIN"/>
    <property type="match status" value="1"/>
</dbReference>
<reference evidence="3" key="1">
    <citation type="submission" date="2019-07" db="EMBL/GenBank/DDBJ databases">
        <authorList>
            <person name="Dittberner H."/>
        </authorList>
    </citation>
    <scope>NUCLEOTIDE SEQUENCE [LARGE SCALE GENOMIC DNA]</scope>
</reference>
<feature type="region of interest" description="Disordered" evidence="1">
    <location>
        <begin position="390"/>
        <end position="435"/>
    </location>
</feature>
<dbReference type="Proteomes" id="UP000489600">
    <property type="component" value="Unassembled WGS sequence"/>
</dbReference>
<evidence type="ECO:0000313" key="3">
    <source>
        <dbReference type="EMBL" id="VVA94183.1"/>
    </source>
</evidence>
<feature type="compositionally biased region" description="Basic and acidic residues" evidence="1">
    <location>
        <begin position="501"/>
        <end position="511"/>
    </location>
</feature>
<dbReference type="AlphaFoldDB" id="A0A565AYP1"/>
<name>A0A565AYP1_9BRAS</name>
<sequence length="538" mass="62161">MFKRFSLLRQWRLARSMGATSRHNPGAAFIISVDSYDEFVVKHSVRGQSDLDSSNTVEKSYALSFTIDFTKDFCCNGEISRGPIMERTFPCPRRNHRKMRSNLIDAYLGSVSGLIRGINRIFGFNRSPIMLMSGFGGMLWLQSVLFNQIQSIGLVILQLVFLLPCKDAQRFLFNPVQTNMAFFGKLVVPNQEKKRSKPLQLLPVNNTQILQRFENTLVGRVLNLEVQENRVKALIGFLPTIWKCEGRVQGVEMGRGRFHFFKEEADLQAVLDNRPYHFDGWMNAIEKWVPTMRMDFPSSILFWIRILDLPEIYNEEKQLVRMGEYLGELLNWKVMEPYPMIQVMVECDAPLILFREIVSEIGEIFRIRFDYVKLQNHCKVVTETTNVNLSGNERGRKAPQREIAQPLRNREHTTAPLETVRNQASSSKRKPVRRDLTEDRRIAKLATKEWVRKSFTKESTGSIIDQKEQAGGSGIRSTTWYRSTEEEAAVAKLVYDQTRLGREQRAQSDHPKRWKNKPSSATRGCRKIRLSVRVEAKG</sequence>
<evidence type="ECO:0000259" key="2">
    <source>
        <dbReference type="Pfam" id="PF14111"/>
    </source>
</evidence>
<dbReference type="PANTHER" id="PTHR31286">
    <property type="entry name" value="GLYCINE-RICH CELL WALL STRUCTURAL PROTEIN 1.8-LIKE"/>
    <property type="match status" value="1"/>
</dbReference>
<organism evidence="3 4">
    <name type="scientific">Arabis nemorensis</name>
    <dbReference type="NCBI Taxonomy" id="586526"/>
    <lineage>
        <taxon>Eukaryota</taxon>
        <taxon>Viridiplantae</taxon>
        <taxon>Streptophyta</taxon>
        <taxon>Embryophyta</taxon>
        <taxon>Tracheophyta</taxon>
        <taxon>Spermatophyta</taxon>
        <taxon>Magnoliopsida</taxon>
        <taxon>eudicotyledons</taxon>
        <taxon>Gunneridae</taxon>
        <taxon>Pentapetalae</taxon>
        <taxon>rosids</taxon>
        <taxon>malvids</taxon>
        <taxon>Brassicales</taxon>
        <taxon>Brassicaceae</taxon>
        <taxon>Arabideae</taxon>
        <taxon>Arabis</taxon>
    </lineage>
</organism>
<comment type="caution">
    <text evidence="3">The sequence shown here is derived from an EMBL/GenBank/DDBJ whole genome shotgun (WGS) entry which is preliminary data.</text>
</comment>
<feature type="region of interest" description="Disordered" evidence="1">
    <location>
        <begin position="501"/>
        <end position="527"/>
    </location>
</feature>
<evidence type="ECO:0000313" key="4">
    <source>
        <dbReference type="Proteomes" id="UP000489600"/>
    </source>
</evidence>
<dbReference type="EMBL" id="CABITT030000002">
    <property type="protein sequence ID" value="VVA94183.1"/>
    <property type="molecule type" value="Genomic_DNA"/>
</dbReference>
<dbReference type="OrthoDB" id="1110606at2759"/>
<proteinExistence type="predicted"/>